<dbReference type="InterPro" id="IPR043135">
    <property type="entry name" value="Fur_C"/>
</dbReference>
<dbReference type="GO" id="GO:0000976">
    <property type="term" value="F:transcription cis-regulatory region binding"/>
    <property type="evidence" value="ECO:0007669"/>
    <property type="project" value="TreeGrafter"/>
</dbReference>
<keyword evidence="7 12" id="KW-0479">Metal-binding</keyword>
<dbReference type="InterPro" id="IPR002481">
    <property type="entry name" value="FUR"/>
</dbReference>
<dbReference type="SUPFAM" id="SSF46785">
    <property type="entry name" value="Winged helix' DNA-binding domain"/>
    <property type="match status" value="1"/>
</dbReference>
<dbReference type="GO" id="GO:1900376">
    <property type="term" value="P:regulation of secondary metabolite biosynthetic process"/>
    <property type="evidence" value="ECO:0007669"/>
    <property type="project" value="TreeGrafter"/>
</dbReference>
<evidence type="ECO:0000256" key="10">
    <source>
        <dbReference type="ARBA" id="ARBA00023125"/>
    </source>
</evidence>
<evidence type="ECO:0000256" key="9">
    <source>
        <dbReference type="ARBA" id="ARBA00023015"/>
    </source>
</evidence>
<evidence type="ECO:0000256" key="5">
    <source>
        <dbReference type="ARBA" id="ARBA00022490"/>
    </source>
</evidence>
<evidence type="ECO:0000256" key="4">
    <source>
        <dbReference type="ARBA" id="ARBA00020910"/>
    </source>
</evidence>
<evidence type="ECO:0000256" key="3">
    <source>
        <dbReference type="ARBA" id="ARBA00011738"/>
    </source>
</evidence>
<protein>
    <recommendedName>
        <fullName evidence="4">Ferric uptake regulation protein</fullName>
    </recommendedName>
</protein>
<comment type="subunit">
    <text evidence="3">Homodimer.</text>
</comment>
<evidence type="ECO:0000256" key="13">
    <source>
        <dbReference type="PIRSR" id="PIRSR602481-2"/>
    </source>
</evidence>
<feature type="binding site" evidence="13">
    <location>
        <position position="134"/>
    </location>
    <ligand>
        <name>Fe cation</name>
        <dbReference type="ChEBI" id="CHEBI:24875"/>
    </ligand>
</feature>
<feature type="binding site" evidence="12">
    <location>
        <position position="102"/>
    </location>
    <ligand>
        <name>Zn(2+)</name>
        <dbReference type="ChEBI" id="CHEBI:29105"/>
    </ligand>
</feature>
<dbReference type="CDD" id="cd07153">
    <property type="entry name" value="Fur_like"/>
    <property type="match status" value="1"/>
</dbReference>
<evidence type="ECO:0000256" key="1">
    <source>
        <dbReference type="ARBA" id="ARBA00004496"/>
    </source>
</evidence>
<keyword evidence="11" id="KW-0804">Transcription</keyword>
<comment type="subcellular location">
    <subcellularLocation>
        <location evidence="1">Cytoplasm</location>
    </subcellularLocation>
</comment>
<feature type="binding site" evidence="13">
    <location>
        <position position="98"/>
    </location>
    <ligand>
        <name>Fe cation</name>
        <dbReference type="ChEBI" id="CHEBI:24875"/>
    </ligand>
</feature>
<dbReference type="RefSeq" id="WP_130020534.1">
    <property type="nucleotide sequence ID" value="NZ_SEWF01000009.1"/>
</dbReference>
<dbReference type="PANTHER" id="PTHR33202">
    <property type="entry name" value="ZINC UPTAKE REGULATION PROTEIN"/>
    <property type="match status" value="1"/>
</dbReference>
<dbReference type="GO" id="GO:0008270">
    <property type="term" value="F:zinc ion binding"/>
    <property type="evidence" value="ECO:0007669"/>
    <property type="project" value="TreeGrafter"/>
</dbReference>
<dbReference type="PANTHER" id="PTHR33202:SF2">
    <property type="entry name" value="FERRIC UPTAKE REGULATION PROTEIN"/>
    <property type="match status" value="1"/>
</dbReference>
<keyword evidence="10" id="KW-0238">DNA-binding</keyword>
<comment type="similarity">
    <text evidence="2">Belongs to the Fur family.</text>
</comment>
<dbReference type="Pfam" id="PF01475">
    <property type="entry name" value="FUR"/>
    <property type="match status" value="1"/>
</dbReference>
<organism evidence="14 15">
    <name type="scientific">Emticicia agri</name>
    <dbReference type="NCBI Taxonomy" id="2492393"/>
    <lineage>
        <taxon>Bacteria</taxon>
        <taxon>Pseudomonadati</taxon>
        <taxon>Bacteroidota</taxon>
        <taxon>Cytophagia</taxon>
        <taxon>Cytophagales</taxon>
        <taxon>Leadbetterellaceae</taxon>
        <taxon>Emticicia</taxon>
    </lineage>
</organism>
<comment type="cofactor">
    <cofactor evidence="13">
        <name>Mn(2+)</name>
        <dbReference type="ChEBI" id="CHEBI:29035"/>
    </cofactor>
    <cofactor evidence="13">
        <name>Fe(2+)</name>
        <dbReference type="ChEBI" id="CHEBI:29033"/>
    </cofactor>
    <text evidence="13">Binds 1 Mn(2+) or Fe(2+) ion per subunit.</text>
</comment>
<evidence type="ECO:0000256" key="6">
    <source>
        <dbReference type="ARBA" id="ARBA00022491"/>
    </source>
</evidence>
<dbReference type="AlphaFoldDB" id="A0A4Q5M2Z2"/>
<dbReference type="InterPro" id="IPR036390">
    <property type="entry name" value="WH_DNA-bd_sf"/>
</dbReference>
<keyword evidence="9" id="KW-0805">Transcription regulation</keyword>
<accession>A0A4Q5M2Z2</accession>
<keyword evidence="15" id="KW-1185">Reference proteome</keyword>
<dbReference type="Proteomes" id="UP000293162">
    <property type="component" value="Unassembled WGS sequence"/>
</dbReference>
<evidence type="ECO:0000256" key="7">
    <source>
        <dbReference type="ARBA" id="ARBA00022723"/>
    </source>
</evidence>
<keyword evidence="13" id="KW-0408">Iron</keyword>
<feature type="binding site" evidence="12">
    <location>
        <position position="105"/>
    </location>
    <ligand>
        <name>Zn(2+)</name>
        <dbReference type="ChEBI" id="CHEBI:29105"/>
    </ligand>
</feature>
<evidence type="ECO:0000256" key="12">
    <source>
        <dbReference type="PIRSR" id="PIRSR602481-1"/>
    </source>
</evidence>
<dbReference type="Gene3D" id="3.30.1490.190">
    <property type="match status" value="1"/>
</dbReference>
<dbReference type="OrthoDB" id="594893at2"/>
<evidence type="ECO:0000313" key="14">
    <source>
        <dbReference type="EMBL" id="RYU96243.1"/>
    </source>
</evidence>
<evidence type="ECO:0000256" key="8">
    <source>
        <dbReference type="ARBA" id="ARBA00022833"/>
    </source>
</evidence>
<keyword evidence="6" id="KW-0678">Repressor</keyword>
<evidence type="ECO:0000256" key="2">
    <source>
        <dbReference type="ARBA" id="ARBA00007957"/>
    </source>
</evidence>
<feature type="binding site" evidence="12">
    <location>
        <position position="147"/>
    </location>
    <ligand>
        <name>Zn(2+)</name>
        <dbReference type="ChEBI" id="CHEBI:29105"/>
    </ligand>
</feature>
<dbReference type="InterPro" id="IPR036388">
    <property type="entry name" value="WH-like_DNA-bd_sf"/>
</dbReference>
<keyword evidence="5" id="KW-0963">Cytoplasm</keyword>
<dbReference type="EMBL" id="SEWF01000009">
    <property type="protein sequence ID" value="RYU96243.1"/>
    <property type="molecule type" value="Genomic_DNA"/>
</dbReference>
<dbReference type="GO" id="GO:0003700">
    <property type="term" value="F:DNA-binding transcription factor activity"/>
    <property type="evidence" value="ECO:0007669"/>
    <property type="project" value="InterPro"/>
</dbReference>
<reference evidence="14 15" key="1">
    <citation type="submission" date="2019-02" db="EMBL/GenBank/DDBJ databases">
        <title>Bacterial novel species Emticicia sp. 17J42-9 isolated from soil.</title>
        <authorList>
            <person name="Jung H.-Y."/>
        </authorList>
    </citation>
    <scope>NUCLEOTIDE SEQUENCE [LARGE SCALE GENOMIC DNA]</scope>
    <source>
        <strain evidence="14 15">17J42-9</strain>
    </source>
</reference>
<keyword evidence="8 12" id="KW-0862">Zinc</keyword>
<dbReference type="GO" id="GO:0045892">
    <property type="term" value="P:negative regulation of DNA-templated transcription"/>
    <property type="evidence" value="ECO:0007669"/>
    <property type="project" value="TreeGrafter"/>
</dbReference>
<gene>
    <name evidence="14" type="ORF">EWM59_08520</name>
</gene>
<dbReference type="Gene3D" id="1.10.10.10">
    <property type="entry name" value="Winged helix-like DNA-binding domain superfamily/Winged helix DNA-binding domain"/>
    <property type="match status" value="1"/>
</dbReference>
<comment type="caution">
    <text evidence="14">The sequence shown here is derived from an EMBL/GenBank/DDBJ whole genome shotgun (WGS) entry which is preliminary data.</text>
</comment>
<name>A0A4Q5M2Z2_9BACT</name>
<evidence type="ECO:0000256" key="11">
    <source>
        <dbReference type="ARBA" id="ARBA00023163"/>
    </source>
</evidence>
<feature type="binding site" evidence="12">
    <location>
        <position position="142"/>
    </location>
    <ligand>
        <name>Zn(2+)</name>
        <dbReference type="ChEBI" id="CHEBI:29105"/>
    </ligand>
</feature>
<proteinExistence type="inferred from homology"/>
<sequence>MKDIHYEKAVAKFLIFLEEKGLRKTTERMMMLEEIYSRHDHFDAEDLYKTMVDKKQYVSRATIYNNLEVLLECGLIRKNQFGNNVTKYEKAANFRQHDHLICLDCQQVKEFCDPRLQQIQKMIGEMMKFEITQHDLLLYGHCEKADCENKKVLNN</sequence>
<dbReference type="GO" id="GO:0005829">
    <property type="term" value="C:cytosol"/>
    <property type="evidence" value="ECO:0007669"/>
    <property type="project" value="TreeGrafter"/>
</dbReference>
<comment type="cofactor">
    <cofactor evidence="12">
        <name>Zn(2+)</name>
        <dbReference type="ChEBI" id="CHEBI:29105"/>
    </cofactor>
    <text evidence="12">Binds 1 zinc ion per subunit.</text>
</comment>
<evidence type="ECO:0000313" key="15">
    <source>
        <dbReference type="Proteomes" id="UP000293162"/>
    </source>
</evidence>